<evidence type="ECO:0000313" key="5">
    <source>
        <dbReference type="Proteomes" id="UP001164459"/>
    </source>
</evidence>
<dbReference type="InterPro" id="IPR057326">
    <property type="entry name" value="KR_dom"/>
</dbReference>
<proteinExistence type="inferred from homology"/>
<protein>
    <submittedName>
        <fullName evidence="4">SDR family oxidoreductase</fullName>
    </submittedName>
</protein>
<dbReference type="Gene3D" id="3.40.50.720">
    <property type="entry name" value="NAD(P)-binding Rossmann-like Domain"/>
    <property type="match status" value="1"/>
</dbReference>
<evidence type="ECO:0000256" key="2">
    <source>
        <dbReference type="RuleBase" id="RU000363"/>
    </source>
</evidence>
<gene>
    <name evidence="4" type="ORF">O0S08_27770</name>
</gene>
<dbReference type="EMBL" id="CP114040">
    <property type="protein sequence ID" value="WAS90010.1"/>
    <property type="molecule type" value="Genomic_DNA"/>
</dbReference>
<dbReference type="InterPro" id="IPR036291">
    <property type="entry name" value="NAD(P)-bd_dom_sf"/>
</dbReference>
<evidence type="ECO:0000313" key="4">
    <source>
        <dbReference type="EMBL" id="WAS90010.1"/>
    </source>
</evidence>
<dbReference type="InterPro" id="IPR050259">
    <property type="entry name" value="SDR"/>
</dbReference>
<reference evidence="4" key="1">
    <citation type="submission" date="2022-11" db="EMBL/GenBank/DDBJ databases">
        <title>Minimal conservation of predation-associated metabolite biosynthetic gene clusters underscores biosynthetic potential of Myxococcota including descriptions for ten novel species: Archangium lansinium sp. nov., Myxococcus landrumus sp. nov., Nannocystis bai.</title>
        <authorList>
            <person name="Ahearne A."/>
            <person name="Stevens C."/>
            <person name="Dowd S."/>
        </authorList>
    </citation>
    <scope>NUCLEOTIDE SEQUENCE</scope>
    <source>
        <strain evidence="4">Fl3</strain>
    </source>
</reference>
<name>A0ABY7GST1_9BACT</name>
<keyword evidence="5" id="KW-1185">Reference proteome</keyword>
<dbReference type="Proteomes" id="UP001164459">
    <property type="component" value="Chromosome"/>
</dbReference>
<dbReference type="Pfam" id="PF00106">
    <property type="entry name" value="adh_short"/>
    <property type="match status" value="1"/>
</dbReference>
<dbReference type="PRINTS" id="PR00080">
    <property type="entry name" value="SDRFAMILY"/>
</dbReference>
<feature type="domain" description="Ketoreductase" evidence="3">
    <location>
        <begin position="8"/>
        <end position="196"/>
    </location>
</feature>
<evidence type="ECO:0000256" key="1">
    <source>
        <dbReference type="ARBA" id="ARBA00006484"/>
    </source>
</evidence>
<organism evidence="4 5">
    <name type="scientific">Nannocystis punicea</name>
    <dbReference type="NCBI Taxonomy" id="2995304"/>
    <lineage>
        <taxon>Bacteria</taxon>
        <taxon>Pseudomonadati</taxon>
        <taxon>Myxococcota</taxon>
        <taxon>Polyangia</taxon>
        <taxon>Nannocystales</taxon>
        <taxon>Nannocystaceae</taxon>
        <taxon>Nannocystis</taxon>
    </lineage>
</organism>
<dbReference type="InterPro" id="IPR002347">
    <property type="entry name" value="SDR_fam"/>
</dbReference>
<dbReference type="RefSeq" id="WP_269032344.1">
    <property type="nucleotide sequence ID" value="NZ_CP114040.1"/>
</dbReference>
<accession>A0ABY7GST1</accession>
<dbReference type="PANTHER" id="PTHR42879">
    <property type="entry name" value="3-OXOACYL-(ACYL-CARRIER-PROTEIN) REDUCTASE"/>
    <property type="match status" value="1"/>
</dbReference>
<evidence type="ECO:0000259" key="3">
    <source>
        <dbReference type="SMART" id="SM00822"/>
    </source>
</evidence>
<comment type="similarity">
    <text evidence="1 2">Belongs to the short-chain dehydrogenases/reductases (SDR) family.</text>
</comment>
<sequence>MQLGLSRRVALVTGGSQGIGRAVALQLAAEGVRVALTFHSERARAEQLVREIEQAGGEALAIEMDLASLDSVRAAVAVARERFGSVDILVNNAVRWSDKLPWEAPRFEDVAEAEWQGIVHANVDGAIAAIQAVLPGMRGRGWGRIVSVSSGVALDGVVGAAAYGAAKAAFHGLTACLAREVGPHGVLINVVVPGFTVTEKMSALTTPEVREQRGKAYPVGRLLPPEEVAPTIVFLCSAANTAVTGEVVRASGGRP</sequence>
<dbReference type="SUPFAM" id="SSF51735">
    <property type="entry name" value="NAD(P)-binding Rossmann-fold domains"/>
    <property type="match status" value="1"/>
</dbReference>
<dbReference type="PANTHER" id="PTHR42879:SF2">
    <property type="entry name" value="3-OXOACYL-[ACYL-CARRIER-PROTEIN] REDUCTASE FABG"/>
    <property type="match status" value="1"/>
</dbReference>
<dbReference type="CDD" id="cd05233">
    <property type="entry name" value="SDR_c"/>
    <property type="match status" value="1"/>
</dbReference>
<dbReference type="SMART" id="SM00822">
    <property type="entry name" value="PKS_KR"/>
    <property type="match status" value="1"/>
</dbReference>
<dbReference type="PRINTS" id="PR00081">
    <property type="entry name" value="GDHRDH"/>
</dbReference>